<name>A0A2L2SU79_9HYPO</name>
<sequence length="792" mass="87753">MGKLDWTSRPGWPRTQPPTPVKQESESAAPIIAPSAGESRPHYLPLSRNKNFTGRKKVIDELQRLLSTDSYGQRIVLVGSGGIGKTQIALELAHLSKNSQSHQQCSVIWMPALSLASFEYACTEMFKVFKIEHPTNKDPKKTFKDFLSSEEAGKWFLIIDNADDMDALYGKSQGTGGIAEFIPDCEQGCILFTTRSSVMASKVARANVLELPVMDTKDAKALLHNLSTQKDQMQDTAMADQLSQELAYLPLAITQASAYMNVNKTTIKEYLLLLQNTNRDMIELLSLGVYGSSNYDTCQGAVVTTWIVSFEQICTSDTDAAVLLVCAACLEPKAIPRALLPGSTSEHSITHAIDTLCRYSFFSRREDGDVFDMHSLVYLAAQTWTRNEGRELNIQQVAFACVAGAFPIKAWENREVWRQYLPHALPLLRSLDRDSKTSQEAFYLGYSVALCLRVDGKKQQAVELLERVVVIEKTLPEDHTDRLASQHALALAYYDNGQIEDAIQLLKHVVTVRNAISTKDDPYRLASQHGLAAAYQANKQFKDAIQLLEHVISVEKTTVAEDHPDRLASQHNLALAYWGNGQIEDAIQLLKHVVAVQGITLAEDHPDRLASQHNLALAYWGNGQIEDAIQLLKHVVAVQGITLAEDHPDRLASQHNLALAYWGNGQIEDAIQLLKHVVAVQGITLAEDHPDRLASQHNLALAYWGNGQIEDAIQLLKHVVAVQGITLAEDHPDRLASQHNLALAYWGNGQIEDAIQLLKHVVAVQRITLTEDHPSRLASEKALDICSQDLSS</sequence>
<evidence type="ECO:0000259" key="2">
    <source>
        <dbReference type="Pfam" id="PF00931"/>
    </source>
</evidence>
<reference evidence="4" key="1">
    <citation type="submission" date="2014-10" db="EMBL/GenBank/DDBJ databases">
        <authorList>
            <person name="King R."/>
        </authorList>
    </citation>
    <scope>NUCLEOTIDE SEQUENCE [LARGE SCALE GENOMIC DNA]</scope>
    <source>
        <strain evidence="4">A3/5</strain>
    </source>
</reference>
<dbReference type="Gene3D" id="3.40.50.300">
    <property type="entry name" value="P-loop containing nucleotide triphosphate hydrolases"/>
    <property type="match status" value="1"/>
</dbReference>
<dbReference type="Gene3D" id="1.25.40.10">
    <property type="entry name" value="Tetratricopeptide repeat domain"/>
    <property type="match status" value="2"/>
</dbReference>
<dbReference type="Pfam" id="PF00931">
    <property type="entry name" value="NB-ARC"/>
    <property type="match status" value="1"/>
</dbReference>
<protein>
    <recommendedName>
        <fullName evidence="2">NB-ARC domain-containing protein</fullName>
    </recommendedName>
</protein>
<dbReference type="PANTHER" id="PTHR46082:SF6">
    <property type="entry name" value="AAA+ ATPASE DOMAIN-CONTAINING PROTEIN-RELATED"/>
    <property type="match status" value="1"/>
</dbReference>
<dbReference type="SUPFAM" id="SSF48452">
    <property type="entry name" value="TPR-like"/>
    <property type="match status" value="2"/>
</dbReference>
<dbReference type="SMART" id="SM00028">
    <property type="entry name" value="TPR"/>
    <property type="match status" value="8"/>
</dbReference>
<dbReference type="InterPro" id="IPR019734">
    <property type="entry name" value="TPR_rpt"/>
</dbReference>
<dbReference type="Pfam" id="PF13424">
    <property type="entry name" value="TPR_12"/>
    <property type="match status" value="3"/>
</dbReference>
<evidence type="ECO:0000313" key="3">
    <source>
        <dbReference type="EMBL" id="CEI42128.1"/>
    </source>
</evidence>
<organism evidence="3 4">
    <name type="scientific">Fusarium venenatum</name>
    <dbReference type="NCBI Taxonomy" id="56646"/>
    <lineage>
        <taxon>Eukaryota</taxon>
        <taxon>Fungi</taxon>
        <taxon>Dikarya</taxon>
        <taxon>Ascomycota</taxon>
        <taxon>Pezizomycotina</taxon>
        <taxon>Sordariomycetes</taxon>
        <taxon>Hypocreomycetidae</taxon>
        <taxon>Hypocreales</taxon>
        <taxon>Nectriaceae</taxon>
        <taxon>Fusarium</taxon>
    </lineage>
</organism>
<dbReference type="InterPro" id="IPR053137">
    <property type="entry name" value="NLR-like"/>
</dbReference>
<keyword evidence="4" id="KW-1185">Reference proteome</keyword>
<dbReference type="InterPro" id="IPR002182">
    <property type="entry name" value="NB-ARC"/>
</dbReference>
<dbReference type="SUPFAM" id="SSF52540">
    <property type="entry name" value="P-loop containing nucleoside triphosphate hydrolases"/>
    <property type="match status" value="1"/>
</dbReference>
<evidence type="ECO:0000313" key="4">
    <source>
        <dbReference type="Proteomes" id="UP000245910"/>
    </source>
</evidence>
<dbReference type="EMBL" id="LN649232">
    <property type="protein sequence ID" value="CEI42128.1"/>
    <property type="molecule type" value="Genomic_DNA"/>
</dbReference>
<dbReference type="Pfam" id="PF13374">
    <property type="entry name" value="TPR_10"/>
    <property type="match status" value="1"/>
</dbReference>
<dbReference type="InterPro" id="IPR011990">
    <property type="entry name" value="TPR-like_helical_dom_sf"/>
</dbReference>
<dbReference type="InterPro" id="IPR027417">
    <property type="entry name" value="P-loop_NTPase"/>
</dbReference>
<proteinExistence type="predicted"/>
<evidence type="ECO:0000256" key="1">
    <source>
        <dbReference type="SAM" id="MobiDB-lite"/>
    </source>
</evidence>
<dbReference type="PANTHER" id="PTHR46082">
    <property type="entry name" value="ATP/GTP-BINDING PROTEIN-RELATED"/>
    <property type="match status" value="1"/>
</dbReference>
<dbReference type="GO" id="GO:0043531">
    <property type="term" value="F:ADP binding"/>
    <property type="evidence" value="ECO:0007669"/>
    <property type="project" value="InterPro"/>
</dbReference>
<dbReference type="Proteomes" id="UP000245910">
    <property type="component" value="Chromosome IIII"/>
</dbReference>
<dbReference type="NCBIfam" id="NF040586">
    <property type="entry name" value="FxSxx_TPR"/>
    <property type="match status" value="1"/>
</dbReference>
<dbReference type="AlphaFoldDB" id="A0A2L2SU79"/>
<feature type="region of interest" description="Disordered" evidence="1">
    <location>
        <begin position="1"/>
        <end position="28"/>
    </location>
</feature>
<feature type="domain" description="NB-ARC" evidence="2">
    <location>
        <begin position="56"/>
        <end position="231"/>
    </location>
</feature>
<dbReference type="STRING" id="56646.A0A2L2SU79"/>
<accession>A0A2L2SU79</accession>